<accession>A0ABY8CAT0</accession>
<dbReference type="EMBL" id="CP102381">
    <property type="protein sequence ID" value="WEJ62342.1"/>
    <property type="molecule type" value="Genomic_DNA"/>
</dbReference>
<protein>
    <submittedName>
        <fullName evidence="2">PilZ domain-containing protein</fullName>
    </submittedName>
</protein>
<dbReference type="RefSeq" id="WP_275594599.1">
    <property type="nucleotide sequence ID" value="NZ_CP102381.1"/>
</dbReference>
<evidence type="ECO:0000313" key="2">
    <source>
        <dbReference type="EMBL" id="WEJ62342.1"/>
    </source>
</evidence>
<evidence type="ECO:0000259" key="1">
    <source>
        <dbReference type="Pfam" id="PF07238"/>
    </source>
</evidence>
<dbReference type="Pfam" id="PF07238">
    <property type="entry name" value="PilZ"/>
    <property type="match status" value="1"/>
</dbReference>
<gene>
    <name evidence="2" type="ORF">NR989_10015</name>
</gene>
<dbReference type="InterPro" id="IPR009875">
    <property type="entry name" value="PilZ_domain"/>
</dbReference>
<evidence type="ECO:0000313" key="3">
    <source>
        <dbReference type="Proteomes" id="UP001222275"/>
    </source>
</evidence>
<sequence>MSNARRFFRYDVTLPMHLEPVDRYGYYLGAERKKLFSAKEEEQLREYNAQLSGWLDKGFDASSHAMYVFYVLNHRIDFMWWLLEHLIESNDSRLANEYKFRSREDAKFSPPSSKKSSTIAPLILGLYERIDGYIDELQQVVKTSINGKIFIYLENPQPLFDDKTYVTNLDKLAQSGVLPAKVLRLLVDKLNLQGLVLNRLKEAHREISHSGEWINYRVNLSAGGFSFLSTSPFELFSIMDVFMKIDDEVLVCRGKILSQIESDEQLYPYRIGVEFNLLTVEQEQQITLFEQRKELRDAMQSVALPY</sequence>
<proteinExistence type="predicted"/>
<organism evidence="2 3">
    <name type="scientific">Thiomicrorhabdus lithotrophica</name>
    <dbReference type="NCBI Taxonomy" id="2949997"/>
    <lineage>
        <taxon>Bacteria</taxon>
        <taxon>Pseudomonadati</taxon>
        <taxon>Pseudomonadota</taxon>
        <taxon>Gammaproteobacteria</taxon>
        <taxon>Thiotrichales</taxon>
        <taxon>Piscirickettsiaceae</taxon>
        <taxon>Thiomicrorhabdus</taxon>
    </lineage>
</organism>
<reference evidence="2 3" key="1">
    <citation type="submission" date="2022-06" db="EMBL/GenBank/DDBJ databases">
        <title>Thiomicrohabdus sp. nov, an obligately chemolithoautotrophic, sulfur-oxidizing bacterium isolated from beach of Guanyin Mountain. Amoy.</title>
        <authorList>
            <person name="Zhu H."/>
        </authorList>
    </citation>
    <scope>NUCLEOTIDE SEQUENCE [LARGE SCALE GENOMIC DNA]</scope>
    <source>
        <strain evidence="2 3">XGS-01</strain>
    </source>
</reference>
<dbReference type="Proteomes" id="UP001222275">
    <property type="component" value="Chromosome"/>
</dbReference>
<name>A0ABY8CAT0_9GAMM</name>
<keyword evidence="3" id="KW-1185">Reference proteome</keyword>
<feature type="domain" description="PilZ" evidence="1">
    <location>
        <begin position="211"/>
        <end position="287"/>
    </location>
</feature>